<keyword evidence="1" id="KW-0472">Membrane</keyword>
<evidence type="ECO:0000313" key="2">
    <source>
        <dbReference type="EMBL" id="MCI4674310.1"/>
    </source>
</evidence>
<evidence type="ECO:0008006" key="4">
    <source>
        <dbReference type="Google" id="ProtNLM"/>
    </source>
</evidence>
<keyword evidence="1" id="KW-1133">Transmembrane helix</keyword>
<feature type="transmembrane region" description="Helical" evidence="1">
    <location>
        <begin position="7"/>
        <end position="33"/>
    </location>
</feature>
<name>A0ABS9YSV4_9MYCO</name>
<dbReference type="EMBL" id="JAIVFL010000001">
    <property type="protein sequence ID" value="MCI4674310.1"/>
    <property type="molecule type" value="Genomic_DNA"/>
</dbReference>
<accession>A0ABS9YSV4</accession>
<gene>
    <name evidence="2" type="ORF">K9U37_04930</name>
</gene>
<organism evidence="2 3">
    <name type="scientific">Candidatus Mycolicibacterium alkanivorans</name>
    <dbReference type="NCBI Taxonomy" id="2954114"/>
    <lineage>
        <taxon>Bacteria</taxon>
        <taxon>Bacillati</taxon>
        <taxon>Actinomycetota</taxon>
        <taxon>Actinomycetes</taxon>
        <taxon>Mycobacteriales</taxon>
        <taxon>Mycobacteriaceae</taxon>
        <taxon>Mycolicibacterium</taxon>
    </lineage>
</organism>
<dbReference type="Proteomes" id="UP001139068">
    <property type="component" value="Unassembled WGS sequence"/>
</dbReference>
<evidence type="ECO:0000313" key="3">
    <source>
        <dbReference type="Proteomes" id="UP001139068"/>
    </source>
</evidence>
<dbReference type="RefSeq" id="WP_243070757.1">
    <property type="nucleotide sequence ID" value="NZ_JAIVFL010000001.1"/>
</dbReference>
<keyword evidence="3" id="KW-1185">Reference proteome</keyword>
<evidence type="ECO:0000256" key="1">
    <source>
        <dbReference type="SAM" id="Phobius"/>
    </source>
</evidence>
<sequence>MATDRRGMVAAVAVIAGAALVGLGLLVVGFAGMARHPVATPRAAPPIASSTTTTSSSALTVAMREWESRAGDHFKESARALDQVSQAAGRGDDAAVRAGCTRLHDANAVGLQADLPTPDPVLTAELQRMIDDVNTAAHACLRFSDTGHHADASTYQIYLERAIDHLSTAKQILNEDLGQR</sequence>
<comment type="caution">
    <text evidence="2">The sequence shown here is derived from an EMBL/GenBank/DDBJ whole genome shotgun (WGS) entry which is preliminary data.</text>
</comment>
<proteinExistence type="predicted"/>
<reference evidence="2" key="1">
    <citation type="journal article" date="2022" name="ISME J.">
        <title>Identification of active gaseous-alkane degraders at natural gas seeps.</title>
        <authorList>
            <person name="Farhan Ul Haque M."/>
            <person name="Hernandez M."/>
            <person name="Crombie A.T."/>
            <person name="Murrell J.C."/>
        </authorList>
    </citation>
    <scope>NUCLEOTIDE SEQUENCE</scope>
    <source>
        <strain evidence="2">ANDR5</strain>
    </source>
</reference>
<protein>
    <recommendedName>
        <fullName evidence="4">DUF4142 domain-containing protein</fullName>
    </recommendedName>
</protein>
<keyword evidence="1" id="KW-0812">Transmembrane</keyword>